<protein>
    <recommendedName>
        <fullName evidence="8">L-lactate permease</fullName>
    </recommendedName>
</protein>
<sequence>MQGILAGLPILSIFFFLFVLKQSSLRSSMLSYIVCLGIVWLSSLFPLSGGEVVHATIKGALICFIVAYVLFFGIFLFHLMNGRGCIEAMAAFISHATHDRLLQVLLLCFGLCPLIESASGFGIGFMVTAPIFLALGFPPLQAALLSFIGLLASSWGALATGTIIGSQLTGMKLAELGAGTALLSTPVFGYFMAAALWLVGGWRAVREKAKELAALFVLFSLSIFLFSKSVSVELAGLLSAVLTTSAGLARIRGKARREGAAYKQHAAAAEGHISILKILSPYLFLTVCILFSRLMPGWPAFLQQHFILHLPSYSYHFALLYSPGFWLCASCLFTILLFRIPRAAVWLALQKTVRQWIPFAVTTTMFISISEMMSASGMHRLLAELGGAAFGALFMLAAPFVGAMGGFLTGSNAGSNAMFIQLQVQTAQHVGLPWRLVAMVQNASSSVSTIACPSRITLGAYLCGIPSRENELLRKTTLLIGGAVVLILIEGTGWLLLSR</sequence>
<feature type="transmembrane region" description="Helical" evidence="8">
    <location>
        <begin position="315"/>
        <end position="338"/>
    </location>
</feature>
<dbReference type="Pfam" id="PF02652">
    <property type="entry name" value="Lactate_perm"/>
    <property type="match status" value="1"/>
</dbReference>
<comment type="subcellular location">
    <subcellularLocation>
        <location evidence="1 8">Cell membrane</location>
        <topology evidence="1 8">Multi-pass membrane protein</topology>
    </subcellularLocation>
</comment>
<organism evidence="9 10">
    <name type="scientific">Ectobacillus ponti</name>
    <dbReference type="NCBI Taxonomy" id="2961894"/>
    <lineage>
        <taxon>Bacteria</taxon>
        <taxon>Bacillati</taxon>
        <taxon>Bacillota</taxon>
        <taxon>Bacilli</taxon>
        <taxon>Bacillales</taxon>
        <taxon>Bacillaceae</taxon>
        <taxon>Ectobacillus</taxon>
    </lineage>
</organism>
<feature type="transmembrane region" description="Helical" evidence="8">
    <location>
        <begin position="212"/>
        <end position="228"/>
    </location>
</feature>
<dbReference type="PANTHER" id="PTHR30003:SF0">
    <property type="entry name" value="GLYCOLATE PERMEASE GLCA-RELATED"/>
    <property type="match status" value="1"/>
</dbReference>
<evidence type="ECO:0000313" key="9">
    <source>
        <dbReference type="EMBL" id="MCP8968376.1"/>
    </source>
</evidence>
<dbReference type="AlphaFoldDB" id="A0AA41X3Q2"/>
<feature type="transmembrane region" description="Helical" evidence="8">
    <location>
        <begin position="274"/>
        <end position="295"/>
    </location>
</feature>
<feature type="transmembrane region" description="Helical" evidence="8">
    <location>
        <begin position="59"/>
        <end position="80"/>
    </location>
</feature>
<reference evidence="9" key="1">
    <citation type="submission" date="2022-07" db="EMBL/GenBank/DDBJ databases">
        <authorList>
            <person name="Li W.-J."/>
            <person name="Deng Q.-Q."/>
        </authorList>
    </citation>
    <scope>NUCLEOTIDE SEQUENCE</scope>
    <source>
        <strain evidence="9">SYSU M60031</strain>
    </source>
</reference>
<feature type="transmembrane region" description="Helical" evidence="8">
    <location>
        <begin position="234"/>
        <end position="253"/>
    </location>
</feature>
<feature type="transmembrane region" description="Helical" evidence="8">
    <location>
        <begin position="176"/>
        <end position="200"/>
    </location>
</feature>
<dbReference type="GO" id="GO:0015295">
    <property type="term" value="F:solute:proton symporter activity"/>
    <property type="evidence" value="ECO:0007669"/>
    <property type="project" value="TreeGrafter"/>
</dbReference>
<evidence type="ECO:0000256" key="5">
    <source>
        <dbReference type="ARBA" id="ARBA00022692"/>
    </source>
</evidence>
<evidence type="ECO:0000256" key="4">
    <source>
        <dbReference type="ARBA" id="ARBA00022475"/>
    </source>
</evidence>
<keyword evidence="4 8" id="KW-1003">Cell membrane</keyword>
<feature type="transmembrane region" description="Helical" evidence="8">
    <location>
        <begin position="29"/>
        <end position="47"/>
    </location>
</feature>
<feature type="transmembrane region" description="Helical" evidence="8">
    <location>
        <begin position="385"/>
        <end position="408"/>
    </location>
</feature>
<evidence type="ECO:0000256" key="7">
    <source>
        <dbReference type="ARBA" id="ARBA00023136"/>
    </source>
</evidence>
<dbReference type="RefSeq" id="WP_254758290.1">
    <property type="nucleotide sequence ID" value="NZ_JANCLT010000003.1"/>
</dbReference>
<keyword evidence="7 8" id="KW-0472">Membrane</keyword>
<evidence type="ECO:0000256" key="2">
    <source>
        <dbReference type="ARBA" id="ARBA00010100"/>
    </source>
</evidence>
<dbReference type="Proteomes" id="UP001156102">
    <property type="component" value="Unassembled WGS sequence"/>
</dbReference>
<evidence type="ECO:0000313" key="10">
    <source>
        <dbReference type="Proteomes" id="UP001156102"/>
    </source>
</evidence>
<comment type="caution">
    <text evidence="9">The sequence shown here is derived from an EMBL/GenBank/DDBJ whole genome shotgun (WGS) entry which is preliminary data.</text>
</comment>
<dbReference type="InterPro" id="IPR003804">
    <property type="entry name" value="Lactate_perm"/>
</dbReference>
<comment type="function">
    <text evidence="8">Uptake of L-lactate across the membrane. Can also transport D-lactate and glycolate.</text>
</comment>
<gene>
    <name evidence="9" type="ORF">NK662_07445</name>
</gene>
<feature type="transmembrane region" description="Helical" evidence="8">
    <location>
        <begin position="142"/>
        <end position="164"/>
    </location>
</feature>
<comment type="similarity">
    <text evidence="2 8">Belongs to the lactate permease family.</text>
</comment>
<feature type="transmembrane region" description="Helical" evidence="8">
    <location>
        <begin position="104"/>
        <end position="135"/>
    </location>
</feature>
<evidence type="ECO:0000256" key="1">
    <source>
        <dbReference type="ARBA" id="ARBA00004651"/>
    </source>
</evidence>
<dbReference type="PANTHER" id="PTHR30003">
    <property type="entry name" value="L-LACTATE PERMEASE"/>
    <property type="match status" value="1"/>
</dbReference>
<feature type="transmembrane region" description="Helical" evidence="8">
    <location>
        <begin position="478"/>
        <end position="497"/>
    </location>
</feature>
<keyword evidence="10" id="KW-1185">Reference proteome</keyword>
<dbReference type="EMBL" id="JANCLT010000003">
    <property type="protein sequence ID" value="MCP8968376.1"/>
    <property type="molecule type" value="Genomic_DNA"/>
</dbReference>
<keyword evidence="3 8" id="KW-0813">Transport</keyword>
<dbReference type="GO" id="GO:0015129">
    <property type="term" value="F:lactate transmembrane transporter activity"/>
    <property type="evidence" value="ECO:0007669"/>
    <property type="project" value="UniProtKB-UniRule"/>
</dbReference>
<evidence type="ECO:0000256" key="8">
    <source>
        <dbReference type="RuleBase" id="RU365092"/>
    </source>
</evidence>
<dbReference type="GO" id="GO:0005886">
    <property type="term" value="C:plasma membrane"/>
    <property type="evidence" value="ECO:0007669"/>
    <property type="project" value="UniProtKB-SubCell"/>
</dbReference>
<evidence type="ECO:0000256" key="3">
    <source>
        <dbReference type="ARBA" id="ARBA00022448"/>
    </source>
</evidence>
<feature type="transmembrane region" description="Helical" evidence="8">
    <location>
        <begin position="5"/>
        <end position="23"/>
    </location>
</feature>
<keyword evidence="6 8" id="KW-1133">Transmembrane helix</keyword>
<evidence type="ECO:0000256" key="6">
    <source>
        <dbReference type="ARBA" id="ARBA00022989"/>
    </source>
</evidence>
<feature type="transmembrane region" description="Helical" evidence="8">
    <location>
        <begin position="359"/>
        <end position="379"/>
    </location>
</feature>
<name>A0AA41X3Q2_9BACI</name>
<accession>A0AA41X3Q2</accession>
<proteinExistence type="inferred from homology"/>
<keyword evidence="5 8" id="KW-0812">Transmembrane</keyword>